<evidence type="ECO:0000313" key="5">
    <source>
        <dbReference type="EMBL" id="MCA5894893.1"/>
    </source>
</evidence>
<name>A0ABS7ZIQ3_9MICO</name>
<keyword evidence="3" id="KW-1133">Transmembrane helix</keyword>
<comment type="caution">
    <text evidence="5">The sequence shown here is derived from an EMBL/GenBank/DDBJ whole genome shotgun (WGS) entry which is preliminary data.</text>
</comment>
<feature type="transmembrane region" description="Helical" evidence="3">
    <location>
        <begin position="181"/>
        <end position="200"/>
    </location>
</feature>
<feature type="transmembrane region" description="Helical" evidence="3">
    <location>
        <begin position="76"/>
        <end position="94"/>
    </location>
</feature>
<proteinExistence type="inferred from homology"/>
<dbReference type="RefSeq" id="WP_225566629.1">
    <property type="nucleotide sequence ID" value="NZ_JAIXCQ010000014.1"/>
</dbReference>
<gene>
    <name evidence="5" type="ORF">LEP48_16270</name>
</gene>
<accession>A0ABS7ZIQ3</accession>
<keyword evidence="3" id="KW-0812">Transmembrane</keyword>
<dbReference type="Proteomes" id="UP001319870">
    <property type="component" value="Unassembled WGS sequence"/>
</dbReference>
<feature type="transmembrane region" description="Helical" evidence="3">
    <location>
        <begin position="152"/>
        <end position="169"/>
    </location>
</feature>
<dbReference type="Gene3D" id="1.20.120.1220">
    <property type="match status" value="1"/>
</dbReference>
<keyword evidence="6" id="KW-1185">Reference proteome</keyword>
<dbReference type="PANTHER" id="PTHR30487">
    <property type="entry name" value="TYPE 4 PREPILIN-LIKE PROTEINS LEADER PEPTIDE-PROCESSING ENZYME"/>
    <property type="match status" value="1"/>
</dbReference>
<organism evidence="5 6">
    <name type="scientific">Isoptericola luteus</name>
    <dbReference type="NCBI Taxonomy" id="2879484"/>
    <lineage>
        <taxon>Bacteria</taxon>
        <taxon>Bacillati</taxon>
        <taxon>Actinomycetota</taxon>
        <taxon>Actinomycetes</taxon>
        <taxon>Micrococcales</taxon>
        <taxon>Promicromonosporaceae</taxon>
        <taxon>Isoptericola</taxon>
    </lineage>
</organism>
<dbReference type="InterPro" id="IPR050882">
    <property type="entry name" value="Prepilin_peptidase/N-MTase"/>
</dbReference>
<dbReference type="PRINTS" id="PR00864">
    <property type="entry name" value="PREPILNPTASE"/>
</dbReference>
<keyword evidence="3" id="KW-0472">Membrane</keyword>
<dbReference type="EMBL" id="JAIXCQ010000014">
    <property type="protein sequence ID" value="MCA5894893.1"/>
    <property type="molecule type" value="Genomic_DNA"/>
</dbReference>
<protein>
    <submittedName>
        <fullName evidence="5">A24 family peptidase</fullName>
    </submittedName>
</protein>
<evidence type="ECO:0000313" key="6">
    <source>
        <dbReference type="Proteomes" id="UP001319870"/>
    </source>
</evidence>
<evidence type="ECO:0000256" key="2">
    <source>
        <dbReference type="RuleBase" id="RU003793"/>
    </source>
</evidence>
<reference evidence="5 6" key="1">
    <citation type="submission" date="2021-09" db="EMBL/GenBank/DDBJ databases">
        <title>Isoptericola luteus sp. nov., a novel bacterium isolated from Harbin, the capital city of Heilongjiang province.</title>
        <authorList>
            <person name="Li J."/>
        </authorList>
    </citation>
    <scope>NUCLEOTIDE SEQUENCE [LARGE SCALE GENOMIC DNA]</scope>
    <source>
        <strain evidence="5 6">NEAU-Y5</strain>
    </source>
</reference>
<sequence length="201" mass="20314">MSPKPAAPSRPVLLDRARAEIAPYRRVIAWTAVAAVGWAVWASGPGWSTPALVVAAASGAALGVVDARTHRLPDALTYPTTGVVATLLALAAAGSGAWDAALRAVAGGLALGGAYLVLHLVQPTGMGRGDVKLAVLLGLVGAWYGWPTFWAVVLLPFLVGGLVAAALLVARRVSRRTAIPFGPFMLVGAAAAISGARLVAG</sequence>
<feature type="transmembrane region" description="Helical" evidence="3">
    <location>
        <begin position="100"/>
        <end position="118"/>
    </location>
</feature>
<evidence type="ECO:0000256" key="1">
    <source>
        <dbReference type="ARBA" id="ARBA00005801"/>
    </source>
</evidence>
<evidence type="ECO:0000256" key="3">
    <source>
        <dbReference type="SAM" id="Phobius"/>
    </source>
</evidence>
<dbReference type="InterPro" id="IPR000045">
    <property type="entry name" value="Prepilin_IV_endopep_pep"/>
</dbReference>
<feature type="domain" description="Prepilin type IV endopeptidase peptidase" evidence="4">
    <location>
        <begin position="57"/>
        <end position="163"/>
    </location>
</feature>
<dbReference type="InterPro" id="IPR014032">
    <property type="entry name" value="Peptidase_A24A_bac"/>
</dbReference>
<dbReference type="Pfam" id="PF01478">
    <property type="entry name" value="Peptidase_A24"/>
    <property type="match status" value="1"/>
</dbReference>
<evidence type="ECO:0000259" key="4">
    <source>
        <dbReference type="Pfam" id="PF01478"/>
    </source>
</evidence>
<dbReference type="PANTHER" id="PTHR30487:SF0">
    <property type="entry name" value="PREPILIN LEADER PEPTIDASE_N-METHYLTRANSFERASE-RELATED"/>
    <property type="match status" value="1"/>
</dbReference>
<comment type="similarity">
    <text evidence="1 2">Belongs to the peptidase A24 family.</text>
</comment>
<feature type="transmembrane region" description="Helical" evidence="3">
    <location>
        <begin position="21"/>
        <end position="41"/>
    </location>
</feature>